<evidence type="ECO:0000256" key="13">
    <source>
        <dbReference type="ARBA" id="ARBA00023316"/>
    </source>
</evidence>
<evidence type="ECO:0000256" key="8">
    <source>
        <dbReference type="ARBA" id="ARBA00022960"/>
    </source>
</evidence>
<dbReference type="Pfam" id="PF02673">
    <property type="entry name" value="BacA"/>
    <property type="match status" value="1"/>
</dbReference>
<keyword evidence="5 17" id="KW-1003">Cell membrane</keyword>
<dbReference type="HAMAP" id="MF_01006">
    <property type="entry name" value="Undec_diphosphatase"/>
    <property type="match status" value="1"/>
</dbReference>
<evidence type="ECO:0000313" key="18">
    <source>
        <dbReference type="EMBL" id="XCM35330.1"/>
    </source>
</evidence>
<feature type="transmembrane region" description="Helical" evidence="17">
    <location>
        <begin position="198"/>
        <end position="219"/>
    </location>
</feature>
<keyword evidence="9 17" id="KW-0573">Peptidoglycan synthesis</keyword>
<evidence type="ECO:0000256" key="6">
    <source>
        <dbReference type="ARBA" id="ARBA00022692"/>
    </source>
</evidence>
<keyword evidence="8 17" id="KW-0133">Cell shape</keyword>
<keyword evidence="12 17" id="KW-0046">Antibiotic resistance</keyword>
<keyword evidence="13 17" id="KW-0961">Cell wall biogenesis/degradation</keyword>
<evidence type="ECO:0000256" key="15">
    <source>
        <dbReference type="ARBA" id="ARBA00032932"/>
    </source>
</evidence>
<evidence type="ECO:0000256" key="14">
    <source>
        <dbReference type="ARBA" id="ARBA00032707"/>
    </source>
</evidence>
<evidence type="ECO:0000256" key="10">
    <source>
        <dbReference type="ARBA" id="ARBA00022989"/>
    </source>
</evidence>
<keyword evidence="10 17" id="KW-1133">Transmembrane helix</keyword>
<keyword evidence="11 17" id="KW-0472">Membrane</keyword>
<evidence type="ECO:0000256" key="1">
    <source>
        <dbReference type="ARBA" id="ARBA00004651"/>
    </source>
</evidence>
<dbReference type="GO" id="GO:0008360">
    <property type="term" value="P:regulation of cell shape"/>
    <property type="evidence" value="ECO:0007669"/>
    <property type="project" value="UniProtKB-KW"/>
</dbReference>
<dbReference type="EC" id="3.6.1.27" evidence="3 17"/>
<dbReference type="NCBIfam" id="TIGR00753">
    <property type="entry name" value="undec_PP_bacA"/>
    <property type="match status" value="1"/>
</dbReference>
<evidence type="ECO:0000256" key="12">
    <source>
        <dbReference type="ARBA" id="ARBA00023251"/>
    </source>
</evidence>
<comment type="catalytic activity">
    <reaction evidence="16 17">
        <text>di-trans,octa-cis-undecaprenyl diphosphate + H2O = di-trans,octa-cis-undecaprenyl phosphate + phosphate + H(+)</text>
        <dbReference type="Rhea" id="RHEA:28094"/>
        <dbReference type="ChEBI" id="CHEBI:15377"/>
        <dbReference type="ChEBI" id="CHEBI:15378"/>
        <dbReference type="ChEBI" id="CHEBI:43474"/>
        <dbReference type="ChEBI" id="CHEBI:58405"/>
        <dbReference type="ChEBI" id="CHEBI:60392"/>
        <dbReference type="EC" id="3.6.1.27"/>
    </reaction>
</comment>
<dbReference type="RefSeq" id="WP_082348766.1">
    <property type="nucleotide sequence ID" value="NZ_CP159837.1"/>
</dbReference>
<dbReference type="NCBIfam" id="NF001394">
    <property type="entry name" value="PRK00281.2-5"/>
    <property type="match status" value="1"/>
</dbReference>
<evidence type="ECO:0000256" key="2">
    <source>
        <dbReference type="ARBA" id="ARBA00010621"/>
    </source>
</evidence>
<dbReference type="InterPro" id="IPR003824">
    <property type="entry name" value="UppP"/>
</dbReference>
<feature type="transmembrane region" description="Helical" evidence="17">
    <location>
        <begin position="164"/>
        <end position="186"/>
    </location>
</feature>
<feature type="transmembrane region" description="Helical" evidence="17">
    <location>
        <begin position="119"/>
        <end position="143"/>
    </location>
</feature>
<evidence type="ECO:0000256" key="3">
    <source>
        <dbReference type="ARBA" id="ARBA00012374"/>
    </source>
</evidence>
<dbReference type="PANTHER" id="PTHR30622">
    <property type="entry name" value="UNDECAPRENYL-DIPHOSPHATASE"/>
    <property type="match status" value="1"/>
</dbReference>
<keyword evidence="7 17" id="KW-0378">Hydrolase</keyword>
<comment type="subcellular location">
    <subcellularLocation>
        <location evidence="1 17">Cell membrane</location>
        <topology evidence="1 17">Multi-pass membrane protein</topology>
    </subcellularLocation>
</comment>
<gene>
    <name evidence="17" type="primary">uppP</name>
    <name evidence="18" type="ORF">ABWT76_004001</name>
</gene>
<dbReference type="GO" id="GO:0071555">
    <property type="term" value="P:cell wall organization"/>
    <property type="evidence" value="ECO:0007669"/>
    <property type="project" value="UniProtKB-KW"/>
</dbReference>
<dbReference type="AlphaFoldDB" id="A0AAU8J874"/>
<evidence type="ECO:0000256" key="16">
    <source>
        <dbReference type="ARBA" id="ARBA00047594"/>
    </source>
</evidence>
<dbReference type="EMBL" id="CP159837">
    <property type="protein sequence ID" value="XCM35330.1"/>
    <property type="molecule type" value="Genomic_DNA"/>
</dbReference>
<dbReference type="GO" id="GO:0005886">
    <property type="term" value="C:plasma membrane"/>
    <property type="evidence" value="ECO:0007669"/>
    <property type="project" value="UniProtKB-SubCell"/>
</dbReference>
<keyword evidence="6 17" id="KW-0812">Transmembrane</keyword>
<protein>
    <recommendedName>
        <fullName evidence="4 17">Undecaprenyl-diphosphatase</fullName>
        <ecNumber evidence="3 17">3.6.1.27</ecNumber>
    </recommendedName>
    <alternativeName>
        <fullName evidence="15 17">Bacitracin resistance protein</fullName>
    </alternativeName>
    <alternativeName>
        <fullName evidence="14 17">Undecaprenyl pyrophosphate phosphatase</fullName>
    </alternativeName>
</protein>
<feature type="transmembrane region" description="Helical" evidence="17">
    <location>
        <begin position="299"/>
        <end position="324"/>
    </location>
</feature>
<proteinExistence type="inferred from homology"/>
<comment type="function">
    <text evidence="17">Catalyzes the dephosphorylation of undecaprenyl diphosphate (UPP). Confers resistance to bacitracin.</text>
</comment>
<evidence type="ECO:0000256" key="9">
    <source>
        <dbReference type="ARBA" id="ARBA00022984"/>
    </source>
</evidence>
<feature type="transmembrane region" description="Helical" evidence="17">
    <location>
        <begin position="336"/>
        <end position="358"/>
    </location>
</feature>
<dbReference type="GO" id="GO:0046677">
    <property type="term" value="P:response to antibiotic"/>
    <property type="evidence" value="ECO:0007669"/>
    <property type="project" value="UniProtKB-UniRule"/>
</dbReference>
<evidence type="ECO:0000256" key="4">
    <source>
        <dbReference type="ARBA" id="ARBA00021581"/>
    </source>
</evidence>
<comment type="similarity">
    <text evidence="2 17">Belongs to the UppP family.</text>
</comment>
<evidence type="ECO:0000256" key="7">
    <source>
        <dbReference type="ARBA" id="ARBA00022801"/>
    </source>
</evidence>
<organism evidence="18">
    <name type="scientific">Planktothricoides raciborskii GIHE-MW2</name>
    <dbReference type="NCBI Taxonomy" id="2792601"/>
    <lineage>
        <taxon>Bacteria</taxon>
        <taxon>Bacillati</taxon>
        <taxon>Cyanobacteriota</taxon>
        <taxon>Cyanophyceae</taxon>
        <taxon>Oscillatoriophycideae</taxon>
        <taxon>Oscillatoriales</taxon>
        <taxon>Oscillatoriaceae</taxon>
        <taxon>Planktothricoides</taxon>
    </lineage>
</organism>
<reference evidence="18" key="1">
    <citation type="submission" date="2024-07" db="EMBL/GenBank/DDBJ databases">
        <authorList>
            <person name="Kim Y.J."/>
            <person name="Jeong J.Y."/>
        </authorList>
    </citation>
    <scope>NUCLEOTIDE SEQUENCE</scope>
    <source>
        <strain evidence="18">GIHE-MW2</strain>
    </source>
</reference>
<accession>A0AAU8J874</accession>
<dbReference type="PANTHER" id="PTHR30622:SF4">
    <property type="entry name" value="UNDECAPRENYL-DIPHOSPHATASE"/>
    <property type="match status" value="1"/>
</dbReference>
<dbReference type="GO" id="GO:0009252">
    <property type="term" value="P:peptidoglycan biosynthetic process"/>
    <property type="evidence" value="ECO:0007669"/>
    <property type="project" value="UniProtKB-KW"/>
</dbReference>
<sequence length="360" mass="38240">MKECLWSVLWSVSCPKQELPNTKGGIVGLSKLKISKSKLSNWKLLSGFGSGVTSALLLSSQALSNQVTETSTSATDAQITFWEAIVLGMVQGLTEFLPISSTAHLKVVPVVLGWGDPGVSFTAVIQLGSIAAVLWYFWGDLIGLTKGAFSALREQKYSDRDLKIVIGIALGTLPIVILGLGIKFNATIADFYDTKVRSLLVIAIVSIIMGLLLGVAEILGKRQRNFEQLSLKEGVLMGCAQALAIIPGVSRSGSTITSGLFIGLERATAARFSFLLGIPAITLAGLVELKDLLSEGVGGVGMVPLICGLVSSVVFSYGSIAWLIKFLQTQNTWVFVGYRLIFGLTILGAIAAQISWTVGQ</sequence>
<evidence type="ECO:0000256" key="17">
    <source>
        <dbReference type="HAMAP-Rule" id="MF_01006"/>
    </source>
</evidence>
<feature type="transmembrane region" description="Helical" evidence="17">
    <location>
        <begin position="269"/>
        <end position="287"/>
    </location>
</feature>
<comment type="miscellaneous">
    <text evidence="17">Bacitracin is thought to be involved in the inhibition of peptidoglycan synthesis by sequestering undecaprenyl diphosphate, thereby reducing the pool of lipid carrier available.</text>
</comment>
<name>A0AAU8J874_9CYAN</name>
<evidence type="ECO:0000256" key="11">
    <source>
        <dbReference type="ARBA" id="ARBA00023136"/>
    </source>
</evidence>
<dbReference type="GO" id="GO:0050380">
    <property type="term" value="F:undecaprenyl-diphosphatase activity"/>
    <property type="evidence" value="ECO:0007669"/>
    <property type="project" value="UniProtKB-UniRule"/>
</dbReference>
<evidence type="ECO:0000256" key="5">
    <source>
        <dbReference type="ARBA" id="ARBA00022475"/>
    </source>
</evidence>